<sequence>MKNLLKASEELFFDILIIALVSFLYFNYMYINKLTLILGLVFSFIYLGVNFYIGYKYKLKFIESLIVGIIGSGMGIFFIFFSLYSEFILNIPNFANWIVIPYFIPTMSIIKLFSIEINYLYAVILMFLNIFLVVIGSILKNIMNKSSL</sequence>
<evidence type="ECO:0000256" key="1">
    <source>
        <dbReference type="SAM" id="Phobius"/>
    </source>
</evidence>
<gene>
    <name evidence="2" type="ORF">K8V90_11015</name>
</gene>
<dbReference type="AlphaFoldDB" id="A0A921N2I4"/>
<reference evidence="2" key="1">
    <citation type="journal article" date="2021" name="PeerJ">
        <title>Extensive microbial diversity within the chicken gut microbiome revealed by metagenomics and culture.</title>
        <authorList>
            <person name="Gilroy R."/>
            <person name="Ravi A."/>
            <person name="Getino M."/>
            <person name="Pursley I."/>
            <person name="Horton D.L."/>
            <person name="Alikhan N.F."/>
            <person name="Baker D."/>
            <person name="Gharbi K."/>
            <person name="Hall N."/>
            <person name="Watson M."/>
            <person name="Adriaenssens E.M."/>
            <person name="Foster-Nyarko E."/>
            <person name="Jarju S."/>
            <person name="Secka A."/>
            <person name="Antonio M."/>
            <person name="Oren A."/>
            <person name="Chaudhuri R.R."/>
            <person name="La Ragione R."/>
            <person name="Hildebrand F."/>
            <person name="Pallen M.J."/>
        </authorList>
    </citation>
    <scope>NUCLEOTIDE SEQUENCE</scope>
    <source>
        <strain evidence="2">1277</strain>
    </source>
</reference>
<keyword evidence="1" id="KW-1133">Transmembrane helix</keyword>
<evidence type="ECO:0000313" key="2">
    <source>
        <dbReference type="EMBL" id="HJG97621.1"/>
    </source>
</evidence>
<evidence type="ECO:0000313" key="3">
    <source>
        <dbReference type="Proteomes" id="UP000776700"/>
    </source>
</evidence>
<dbReference type="Proteomes" id="UP000776700">
    <property type="component" value="Unassembled WGS sequence"/>
</dbReference>
<feature type="transmembrane region" description="Helical" evidence="1">
    <location>
        <begin position="94"/>
        <end position="113"/>
    </location>
</feature>
<dbReference type="EMBL" id="DYUB01000343">
    <property type="protein sequence ID" value="HJG97621.1"/>
    <property type="molecule type" value="Genomic_DNA"/>
</dbReference>
<reference evidence="2" key="2">
    <citation type="submission" date="2021-09" db="EMBL/GenBank/DDBJ databases">
        <authorList>
            <person name="Gilroy R."/>
        </authorList>
    </citation>
    <scope>NUCLEOTIDE SEQUENCE</scope>
    <source>
        <strain evidence="2">1277</strain>
    </source>
</reference>
<name>A0A921N2I4_9FIRM</name>
<feature type="transmembrane region" description="Helical" evidence="1">
    <location>
        <begin position="120"/>
        <end position="139"/>
    </location>
</feature>
<feature type="transmembrane region" description="Helical" evidence="1">
    <location>
        <begin position="12"/>
        <end position="30"/>
    </location>
</feature>
<protein>
    <submittedName>
        <fullName evidence="2">Uncharacterized protein</fullName>
    </submittedName>
</protein>
<keyword evidence="1" id="KW-0812">Transmembrane</keyword>
<organism evidence="2 3">
    <name type="scientific">Romboutsia timonensis</name>
    <dbReference type="NCBI Taxonomy" id="1776391"/>
    <lineage>
        <taxon>Bacteria</taxon>
        <taxon>Bacillati</taxon>
        <taxon>Bacillota</taxon>
        <taxon>Clostridia</taxon>
        <taxon>Peptostreptococcales</taxon>
        <taxon>Peptostreptococcaceae</taxon>
        <taxon>Romboutsia</taxon>
    </lineage>
</organism>
<feature type="transmembrane region" description="Helical" evidence="1">
    <location>
        <begin position="65"/>
        <end position="88"/>
    </location>
</feature>
<comment type="caution">
    <text evidence="2">The sequence shown here is derived from an EMBL/GenBank/DDBJ whole genome shotgun (WGS) entry which is preliminary data.</text>
</comment>
<feature type="transmembrane region" description="Helical" evidence="1">
    <location>
        <begin position="36"/>
        <end position="53"/>
    </location>
</feature>
<keyword evidence="1" id="KW-0472">Membrane</keyword>
<accession>A0A921N2I4</accession>
<proteinExistence type="predicted"/>